<sequence length="179" mass="19086">MHGTTILCVHRDGNVAMGGDGQVTLGDTIIKSSARKVHRLANDTVLAGFAGATADAFTLLERFEKRLESNHGRLAKAAEDLARDWRTDRVLRRLEAMLMIADRKDLLVLSGLGDVLSPEAGIIAIGSGAGFAEASARALADNTDLPPTEIVKKSMAIAGNMCVYTNDHVLIETLTTDNS</sequence>
<evidence type="ECO:0000256" key="3">
    <source>
        <dbReference type="ARBA" id="ARBA00022490"/>
    </source>
</evidence>
<dbReference type="Proteomes" id="UP001168167">
    <property type="component" value="Unassembled WGS sequence"/>
</dbReference>
<keyword evidence="3" id="KW-0963">Cytoplasm</keyword>
<evidence type="ECO:0000256" key="8">
    <source>
        <dbReference type="ARBA" id="ARBA00022801"/>
    </source>
</evidence>
<keyword evidence="5 10" id="KW-0645">Protease</keyword>
<comment type="subcellular location">
    <subcellularLocation>
        <location evidence="1">Cytoplasm</location>
    </subcellularLocation>
</comment>
<proteinExistence type="inferred from homology"/>
<dbReference type="InterPro" id="IPR023333">
    <property type="entry name" value="Proteasome_suB-type"/>
</dbReference>
<keyword evidence="6" id="KW-0888">Threonine protease</keyword>
<evidence type="ECO:0000256" key="5">
    <source>
        <dbReference type="ARBA" id="ARBA00022670"/>
    </source>
</evidence>
<protein>
    <submittedName>
        <fullName evidence="10">ATP-dependent protease subunit HslV</fullName>
        <ecNumber evidence="10">3.4.25.2</ecNumber>
    </submittedName>
</protein>
<evidence type="ECO:0000256" key="4">
    <source>
        <dbReference type="ARBA" id="ARBA00022533"/>
    </source>
</evidence>
<reference evidence="10" key="2">
    <citation type="journal article" date="2023" name="Microbiome">
        <title>Synthase-selected sorting approach identifies a beta-lactone synthase in a nudibranch symbiotic bacterium.</title>
        <authorList>
            <person name="Dzunkova M."/>
            <person name="La Clair J.J."/>
            <person name="Tyml T."/>
            <person name="Doud D."/>
            <person name="Schulz F."/>
            <person name="Piquer-Esteban S."/>
            <person name="Porcel Sanchis D."/>
            <person name="Osborn A."/>
            <person name="Robinson D."/>
            <person name="Louie K.B."/>
            <person name="Bowen B.P."/>
            <person name="Bowers R.M."/>
            <person name="Lee J."/>
            <person name="Arnau V."/>
            <person name="Diaz-Villanueva W."/>
            <person name="Stepanauskas R."/>
            <person name="Gosliner T."/>
            <person name="Date S.V."/>
            <person name="Northen T.R."/>
            <person name="Cheng J.F."/>
            <person name="Burkart M.D."/>
            <person name="Woyke T."/>
        </authorList>
    </citation>
    <scope>NUCLEOTIDE SEQUENCE</scope>
    <source>
        <strain evidence="10">Df01</strain>
    </source>
</reference>
<dbReference type="PIRSF" id="PIRSF039093">
    <property type="entry name" value="HslV"/>
    <property type="match status" value="1"/>
</dbReference>
<evidence type="ECO:0000313" key="10">
    <source>
        <dbReference type="EMBL" id="MDM5147180.1"/>
    </source>
</evidence>
<dbReference type="CDD" id="cd01913">
    <property type="entry name" value="protease_HslV"/>
    <property type="match status" value="1"/>
</dbReference>
<dbReference type="GO" id="GO:0006508">
    <property type="term" value="P:proteolysis"/>
    <property type="evidence" value="ECO:0007669"/>
    <property type="project" value="UniProtKB-KW"/>
</dbReference>
<organism evidence="10 11">
    <name type="scientific">Candidatus Doriopsillibacter californiensis</name>
    <dbReference type="NCBI Taxonomy" id="2970740"/>
    <lineage>
        <taxon>Bacteria</taxon>
        <taxon>Pseudomonadati</taxon>
        <taxon>Pseudomonadota</taxon>
        <taxon>Gammaproteobacteria</taxon>
        <taxon>Candidatus Tethybacterales</taxon>
        <taxon>Candidatus Persebacteraceae</taxon>
        <taxon>Candidatus Doriopsillibacter</taxon>
    </lineage>
</organism>
<dbReference type="PROSITE" id="PS51476">
    <property type="entry name" value="PROTEASOME_BETA_2"/>
    <property type="match status" value="1"/>
</dbReference>
<evidence type="ECO:0000256" key="1">
    <source>
        <dbReference type="ARBA" id="ARBA00004496"/>
    </source>
</evidence>
<dbReference type="InterPro" id="IPR001353">
    <property type="entry name" value="Proteasome_sua/b"/>
</dbReference>
<keyword evidence="11" id="KW-1185">Reference proteome</keyword>
<dbReference type="Pfam" id="PF00227">
    <property type="entry name" value="Proteasome"/>
    <property type="match status" value="1"/>
</dbReference>
<dbReference type="SUPFAM" id="SSF56235">
    <property type="entry name" value="N-terminal nucleophile aminohydrolases (Ntn hydrolases)"/>
    <property type="match status" value="1"/>
</dbReference>
<dbReference type="EC" id="3.4.25.2" evidence="10"/>
<dbReference type="EMBL" id="JANQAO010000001">
    <property type="protein sequence ID" value="MDM5147180.1"/>
    <property type="molecule type" value="Genomic_DNA"/>
</dbReference>
<dbReference type="Gene3D" id="3.60.20.10">
    <property type="entry name" value="Glutamine Phosphoribosylpyrophosphate, subunit 1, domain 1"/>
    <property type="match status" value="1"/>
</dbReference>
<dbReference type="InterPro" id="IPR022281">
    <property type="entry name" value="ATP-dep_Prtase_HsIV_su"/>
</dbReference>
<dbReference type="NCBIfam" id="NF003964">
    <property type="entry name" value="PRK05456.1"/>
    <property type="match status" value="1"/>
</dbReference>
<evidence type="ECO:0000256" key="6">
    <source>
        <dbReference type="ARBA" id="ARBA00022698"/>
    </source>
</evidence>
<evidence type="ECO:0000256" key="2">
    <source>
        <dbReference type="ARBA" id="ARBA00006053"/>
    </source>
</evidence>
<evidence type="ECO:0000313" key="11">
    <source>
        <dbReference type="Proteomes" id="UP001168167"/>
    </source>
</evidence>
<keyword evidence="4" id="KW-0021">Allosteric enzyme</keyword>
<comment type="caution">
    <text evidence="10">The sequence shown here is derived from an EMBL/GenBank/DDBJ whole genome shotgun (WGS) entry which is preliminary data.</text>
</comment>
<keyword evidence="9" id="KW-0915">Sodium</keyword>
<keyword evidence="7" id="KW-0479">Metal-binding</keyword>
<dbReference type="GO" id="GO:0008233">
    <property type="term" value="F:peptidase activity"/>
    <property type="evidence" value="ECO:0007669"/>
    <property type="project" value="UniProtKB-KW"/>
</dbReference>
<dbReference type="InterPro" id="IPR029055">
    <property type="entry name" value="Ntn_hydrolases_N"/>
</dbReference>
<evidence type="ECO:0000256" key="9">
    <source>
        <dbReference type="ARBA" id="ARBA00023053"/>
    </source>
</evidence>
<dbReference type="PANTHER" id="PTHR32194">
    <property type="entry name" value="METALLOPROTEASE TLDD"/>
    <property type="match status" value="1"/>
</dbReference>
<reference evidence="10" key="1">
    <citation type="submission" date="2022-08" db="EMBL/GenBank/DDBJ databases">
        <authorList>
            <person name="Dzunkova M."/>
            <person name="La Clair J."/>
            <person name="Tyml T."/>
            <person name="Doud D."/>
            <person name="Schulz F."/>
            <person name="Piquer S."/>
            <person name="Porcel Sanchis D."/>
            <person name="Osborn A."/>
            <person name="Robinson D."/>
            <person name="Louie K.B."/>
            <person name="Bowen B.P."/>
            <person name="Bowers R."/>
            <person name="Lee J."/>
            <person name="Arnau Llombart V."/>
            <person name="Diaz Villanueva W."/>
            <person name="Gosliner T."/>
            <person name="Northen T."/>
            <person name="Cheng J.-F."/>
            <person name="Burkart M.D."/>
            <person name="Woyke T."/>
        </authorList>
    </citation>
    <scope>NUCLEOTIDE SEQUENCE</scope>
    <source>
        <strain evidence="10">Df01</strain>
    </source>
</reference>
<name>A0ABT7QL86_9GAMM</name>
<comment type="similarity">
    <text evidence="2">Belongs to the peptidase T1B family. HslV subfamily.</text>
</comment>
<dbReference type="NCBIfam" id="TIGR03692">
    <property type="entry name" value="ATP_dep_HslV"/>
    <property type="match status" value="1"/>
</dbReference>
<accession>A0ABT7QL86</accession>
<keyword evidence="8 10" id="KW-0378">Hydrolase</keyword>
<dbReference type="PANTHER" id="PTHR32194:SF0">
    <property type="entry name" value="ATP-DEPENDENT PROTEASE SUBUNIT HSLV"/>
    <property type="match status" value="1"/>
</dbReference>
<evidence type="ECO:0000256" key="7">
    <source>
        <dbReference type="ARBA" id="ARBA00022723"/>
    </source>
</evidence>
<gene>
    <name evidence="10" type="primary">hslV</name>
    <name evidence="10" type="ORF">NQX30_02155</name>
</gene>